<keyword evidence="6 7" id="KW-0472">Membrane</keyword>
<keyword evidence="3" id="KW-1003">Cell membrane</keyword>
<comment type="caution">
    <text evidence="8">The sequence shown here is derived from an EMBL/GenBank/DDBJ whole genome shotgun (WGS) entry which is preliminary data.</text>
</comment>
<dbReference type="EMBL" id="JAWDIO010000002">
    <property type="protein sequence ID" value="MDU0353016.1"/>
    <property type="molecule type" value="Genomic_DNA"/>
</dbReference>
<reference evidence="8 9" key="1">
    <citation type="submission" date="2023-10" db="EMBL/GenBank/DDBJ databases">
        <title>Glaciecola aquimarina strain GGW-M5 nov., isolated from a coastal seawater.</title>
        <authorList>
            <person name="Bayburt H."/>
            <person name="Kim J.M."/>
            <person name="Choi B.J."/>
            <person name="Jeon C.O."/>
        </authorList>
    </citation>
    <scope>NUCLEOTIDE SEQUENCE [LARGE SCALE GENOMIC DNA]</scope>
    <source>
        <strain evidence="8 9">KCTC 32108</strain>
    </source>
</reference>
<organism evidence="8 9">
    <name type="scientific">Paraglaciecola aquimarina</name>
    <dbReference type="NCBI Taxonomy" id="1235557"/>
    <lineage>
        <taxon>Bacteria</taxon>
        <taxon>Pseudomonadati</taxon>
        <taxon>Pseudomonadota</taxon>
        <taxon>Gammaproteobacteria</taxon>
        <taxon>Alteromonadales</taxon>
        <taxon>Alteromonadaceae</taxon>
        <taxon>Paraglaciecola</taxon>
    </lineage>
</organism>
<evidence type="ECO:0000256" key="1">
    <source>
        <dbReference type="ARBA" id="ARBA00004651"/>
    </source>
</evidence>
<protein>
    <submittedName>
        <fullName evidence="8">Na+/H+ antiporter subunit E</fullName>
    </submittedName>
</protein>
<dbReference type="InterPro" id="IPR002758">
    <property type="entry name" value="Cation_antiport_E"/>
</dbReference>
<dbReference type="PANTHER" id="PTHR34584:SF1">
    <property type="entry name" value="NA(+)_H(+) ANTIPORTER SUBUNIT E1"/>
    <property type="match status" value="1"/>
</dbReference>
<evidence type="ECO:0000256" key="7">
    <source>
        <dbReference type="SAM" id="Phobius"/>
    </source>
</evidence>
<evidence type="ECO:0000256" key="6">
    <source>
        <dbReference type="ARBA" id="ARBA00023136"/>
    </source>
</evidence>
<evidence type="ECO:0000256" key="5">
    <source>
        <dbReference type="ARBA" id="ARBA00022989"/>
    </source>
</evidence>
<feature type="transmembrane region" description="Helical" evidence="7">
    <location>
        <begin position="15"/>
        <end position="34"/>
    </location>
</feature>
<keyword evidence="9" id="KW-1185">Reference proteome</keyword>
<evidence type="ECO:0000313" key="8">
    <source>
        <dbReference type="EMBL" id="MDU0353016.1"/>
    </source>
</evidence>
<accession>A0ABU3SSP8</accession>
<keyword evidence="4 7" id="KW-0812">Transmembrane</keyword>
<evidence type="ECO:0000256" key="3">
    <source>
        <dbReference type="ARBA" id="ARBA00022475"/>
    </source>
</evidence>
<feature type="transmembrane region" description="Helical" evidence="7">
    <location>
        <begin position="40"/>
        <end position="58"/>
    </location>
</feature>
<dbReference type="Pfam" id="PF01899">
    <property type="entry name" value="MNHE"/>
    <property type="match status" value="1"/>
</dbReference>
<evidence type="ECO:0000256" key="2">
    <source>
        <dbReference type="ARBA" id="ARBA00006228"/>
    </source>
</evidence>
<keyword evidence="5 7" id="KW-1133">Transmembrane helix</keyword>
<gene>
    <name evidence="8" type="ORF">RS130_02885</name>
</gene>
<sequence length="136" mass="15066">MKIPKTSLNPQHGKAKVSSILLLLLVLAVSWLLWSGLYKPLLIGLGAFSCLLSTYLAHRMGFFRHHKALLRLMPRLPGYWLWLLREIIVSSIDVAKLILKPSMPISPTVVEIDAATKTDVGQVILGNSITLSLQAQ</sequence>
<evidence type="ECO:0000313" key="9">
    <source>
        <dbReference type="Proteomes" id="UP001247805"/>
    </source>
</evidence>
<name>A0ABU3SSP8_9ALTE</name>
<dbReference type="RefSeq" id="WP_316027957.1">
    <property type="nucleotide sequence ID" value="NZ_JAWDIO010000002.1"/>
</dbReference>
<dbReference type="PANTHER" id="PTHR34584">
    <property type="entry name" value="NA(+)/H(+) ANTIPORTER SUBUNIT E1"/>
    <property type="match status" value="1"/>
</dbReference>
<comment type="similarity">
    <text evidence="2">Belongs to the CPA3 antiporters (TC 2.A.63) subunit E family.</text>
</comment>
<dbReference type="Proteomes" id="UP001247805">
    <property type="component" value="Unassembled WGS sequence"/>
</dbReference>
<comment type="subcellular location">
    <subcellularLocation>
        <location evidence="1">Cell membrane</location>
        <topology evidence="1">Multi-pass membrane protein</topology>
    </subcellularLocation>
</comment>
<evidence type="ECO:0000256" key="4">
    <source>
        <dbReference type="ARBA" id="ARBA00022692"/>
    </source>
</evidence>
<proteinExistence type="inferred from homology"/>